<keyword evidence="10" id="KW-0547">Nucleotide-binding</keyword>
<gene>
    <name evidence="17" type="ORF">GOB93_07365</name>
</gene>
<keyword evidence="11" id="KW-0418">Kinase</keyword>
<dbReference type="Pfam" id="PF08448">
    <property type="entry name" value="PAS_4"/>
    <property type="match status" value="2"/>
</dbReference>
<dbReference type="SUPFAM" id="SSF55874">
    <property type="entry name" value="ATPase domain of HSP90 chaperone/DNA topoisomerase II/histidine kinase"/>
    <property type="match status" value="1"/>
</dbReference>
<dbReference type="InterPro" id="IPR000014">
    <property type="entry name" value="PAS"/>
</dbReference>
<dbReference type="Gene3D" id="3.30.450.20">
    <property type="entry name" value="PAS domain"/>
    <property type="match status" value="2"/>
</dbReference>
<evidence type="ECO:0000256" key="15">
    <source>
        <dbReference type="ARBA" id="ARBA00023170"/>
    </source>
</evidence>
<evidence type="ECO:0000256" key="14">
    <source>
        <dbReference type="ARBA" id="ARBA00023026"/>
    </source>
</evidence>
<reference evidence="17 18" key="1">
    <citation type="journal article" date="2020" name="Int. J. Syst. Evol. Microbiol.">
        <title>Novel acetic acid bacteria from cider fermentations: Acetobacter conturbans sp. nov. and Acetobacter fallax sp. nov.</title>
        <authorList>
            <person name="Sombolestani A.S."/>
            <person name="Cleenwerck I."/>
            <person name="Cnockaert M."/>
            <person name="Borremans W."/>
            <person name="Wieme A.D."/>
            <person name="De Vuyst L."/>
            <person name="Vandamme P."/>
        </authorList>
    </citation>
    <scope>NUCLEOTIDE SEQUENCE [LARGE SCALE GENOMIC DNA]</scope>
    <source>
        <strain evidence="17 18">LMG 30640</strain>
    </source>
</reference>
<evidence type="ECO:0000256" key="10">
    <source>
        <dbReference type="ARBA" id="ARBA00022741"/>
    </source>
</evidence>
<dbReference type="PANTHER" id="PTHR41523">
    <property type="entry name" value="TWO-COMPONENT SYSTEM SENSOR PROTEIN"/>
    <property type="match status" value="1"/>
</dbReference>
<dbReference type="Gene3D" id="3.30.565.10">
    <property type="entry name" value="Histidine kinase-like ATPase, C-terminal domain"/>
    <property type="match status" value="1"/>
</dbReference>
<evidence type="ECO:0000256" key="8">
    <source>
        <dbReference type="ARBA" id="ARBA00022679"/>
    </source>
</evidence>
<evidence type="ECO:0000256" key="3">
    <source>
        <dbReference type="ARBA" id="ARBA00022543"/>
    </source>
</evidence>
<evidence type="ECO:0000313" key="17">
    <source>
        <dbReference type="EMBL" id="NHN84463.1"/>
    </source>
</evidence>
<evidence type="ECO:0000259" key="16">
    <source>
        <dbReference type="PROSITE" id="PS50113"/>
    </source>
</evidence>
<name>A0ABX0JNW8_9PROT</name>
<dbReference type="InterPro" id="IPR013656">
    <property type="entry name" value="PAS_4"/>
</dbReference>
<dbReference type="Pfam" id="PF07536">
    <property type="entry name" value="HWE_HK"/>
    <property type="match status" value="1"/>
</dbReference>
<proteinExistence type="predicted"/>
<evidence type="ECO:0000256" key="5">
    <source>
        <dbReference type="ARBA" id="ARBA00022606"/>
    </source>
</evidence>
<keyword evidence="15" id="KW-0675">Receptor</keyword>
<evidence type="ECO:0000256" key="11">
    <source>
        <dbReference type="ARBA" id="ARBA00022777"/>
    </source>
</evidence>
<keyword evidence="6" id="KW-0285">Flavoprotein</keyword>
<dbReference type="InterPro" id="IPR001610">
    <property type="entry name" value="PAC"/>
</dbReference>
<evidence type="ECO:0000256" key="2">
    <source>
        <dbReference type="ARBA" id="ARBA00012438"/>
    </source>
</evidence>
<evidence type="ECO:0000256" key="7">
    <source>
        <dbReference type="ARBA" id="ARBA00022643"/>
    </source>
</evidence>
<evidence type="ECO:0000256" key="6">
    <source>
        <dbReference type="ARBA" id="ARBA00022630"/>
    </source>
</evidence>
<keyword evidence="4" id="KW-0597">Phosphoprotein</keyword>
<dbReference type="InterPro" id="IPR011102">
    <property type="entry name" value="Sig_transdc_His_kinase_HWE"/>
</dbReference>
<comment type="catalytic activity">
    <reaction evidence="1">
        <text>ATP + protein L-histidine = ADP + protein N-phospho-L-histidine.</text>
        <dbReference type="EC" id="2.7.13.3"/>
    </reaction>
</comment>
<organism evidence="17 18">
    <name type="scientific">Acetobacter musti</name>
    <dbReference type="NCBI Taxonomy" id="864732"/>
    <lineage>
        <taxon>Bacteria</taxon>
        <taxon>Pseudomonadati</taxon>
        <taxon>Pseudomonadota</taxon>
        <taxon>Alphaproteobacteria</taxon>
        <taxon>Acetobacterales</taxon>
        <taxon>Acetobacteraceae</taxon>
        <taxon>Acetobacter</taxon>
    </lineage>
</organism>
<dbReference type="PROSITE" id="PS50113">
    <property type="entry name" value="PAC"/>
    <property type="match status" value="1"/>
</dbReference>
<keyword evidence="9" id="KW-0677">Repeat</keyword>
<keyword evidence="18" id="KW-1185">Reference proteome</keyword>
<evidence type="ECO:0000256" key="9">
    <source>
        <dbReference type="ARBA" id="ARBA00022737"/>
    </source>
</evidence>
<dbReference type="InterPro" id="IPR000700">
    <property type="entry name" value="PAS-assoc_C"/>
</dbReference>
<accession>A0ABX0JNW8</accession>
<keyword evidence="12" id="KW-0067">ATP-binding</keyword>
<keyword evidence="13" id="KW-0157">Chromophore</keyword>
<dbReference type="EMBL" id="WOTB01000007">
    <property type="protein sequence ID" value="NHN84463.1"/>
    <property type="molecule type" value="Genomic_DNA"/>
</dbReference>
<evidence type="ECO:0000313" key="18">
    <source>
        <dbReference type="Proteomes" id="UP000635278"/>
    </source>
</evidence>
<evidence type="ECO:0000256" key="13">
    <source>
        <dbReference type="ARBA" id="ARBA00022991"/>
    </source>
</evidence>
<dbReference type="EC" id="2.7.13.3" evidence="2"/>
<dbReference type="SUPFAM" id="SSF55785">
    <property type="entry name" value="PYP-like sensor domain (PAS domain)"/>
    <property type="match status" value="2"/>
</dbReference>
<dbReference type="SMART" id="SM00911">
    <property type="entry name" value="HWE_HK"/>
    <property type="match status" value="1"/>
</dbReference>
<dbReference type="InterPro" id="IPR035965">
    <property type="entry name" value="PAS-like_dom_sf"/>
</dbReference>
<keyword evidence="14" id="KW-0843">Virulence</keyword>
<dbReference type="SMART" id="SM00086">
    <property type="entry name" value="PAC"/>
    <property type="match status" value="1"/>
</dbReference>
<comment type="caution">
    <text evidence="17">The sequence shown here is derived from an EMBL/GenBank/DDBJ whole genome shotgun (WGS) entry which is preliminary data.</text>
</comment>
<keyword evidence="5" id="KW-0716">Sensory transduction</keyword>
<dbReference type="InterPro" id="IPR036890">
    <property type="entry name" value="HATPase_C_sf"/>
</dbReference>
<keyword evidence="7" id="KW-0288">FMN</keyword>
<keyword evidence="8" id="KW-0808">Transferase</keyword>
<dbReference type="CDD" id="cd00130">
    <property type="entry name" value="PAS"/>
    <property type="match status" value="1"/>
</dbReference>
<keyword evidence="3" id="KW-0600">Photoreceptor protein</keyword>
<evidence type="ECO:0000256" key="1">
    <source>
        <dbReference type="ARBA" id="ARBA00000085"/>
    </source>
</evidence>
<dbReference type="PANTHER" id="PTHR41523:SF7">
    <property type="entry name" value="HISTIDINE KINASE"/>
    <property type="match status" value="1"/>
</dbReference>
<evidence type="ECO:0000256" key="12">
    <source>
        <dbReference type="ARBA" id="ARBA00022840"/>
    </source>
</evidence>
<dbReference type="Proteomes" id="UP000635278">
    <property type="component" value="Unassembled WGS sequence"/>
</dbReference>
<protein>
    <recommendedName>
        <fullName evidence="2">histidine kinase</fullName>
        <ecNumber evidence="2">2.7.13.3</ecNumber>
    </recommendedName>
</protein>
<feature type="domain" description="PAC" evidence="16">
    <location>
        <begin position="97"/>
        <end position="149"/>
    </location>
</feature>
<evidence type="ECO:0000256" key="4">
    <source>
        <dbReference type="ARBA" id="ARBA00022553"/>
    </source>
</evidence>
<sequence>MRNHATGLTDRMTTYHLGKQNNITPGIAVETLDFLTDMICIVTTDGIYSYFNTAWRNYNDGLPDTFGSDQWLERVCEPERSRADALLSDALSSGQAGETDIRLCSDTGDSRWFMLRIHPKMDERNAVSFWFCVLTDIHERKLRENNLIRQAQIRTEMLNVSVDCIKVINDDGTLSHMNRAGCTALNVDEHSGFGMEWLGLLPQEARTPGQDALKEAAAGHNARFTGVSHLPGEEARYWDNMLTPLINPDKSVEAILCVSRDVTAQRESERRIALLLHELNHRSKNMLSVVQALVRRTIPDPDAAFVKIICQRIASIAKSQDLLIHGAWTGATMHKVAISQTAIAGDVREKRLHLTGDPELKLRPETAEKIGLAIHELTTNAIKYGALSNDCGTITIDWTTKDRTDGEFFVLRWKEAGGPEVRPPAHRGFGTTIIERNPRAVRGSSVVYTYNPDGVMWELSAPTCHVISEFS</sequence>